<sequence length="8" mass="930">MIDPTIQI</sequence>
<reference evidence="1" key="2">
    <citation type="journal article" date="2015" name="Data Brief">
        <title>Shoot transcriptome of the giant reed, Arundo donax.</title>
        <authorList>
            <person name="Barrero R.A."/>
            <person name="Guerrero F.D."/>
            <person name="Moolhuijzen P."/>
            <person name="Goolsby J.A."/>
            <person name="Tidwell J."/>
            <person name="Bellgard S.E."/>
            <person name="Bellgard M.I."/>
        </authorList>
    </citation>
    <scope>NUCLEOTIDE SEQUENCE</scope>
    <source>
        <tissue evidence="1">Shoot tissue taken approximately 20 cm above the soil surface</tissue>
    </source>
</reference>
<reference evidence="1" key="1">
    <citation type="submission" date="2014-09" db="EMBL/GenBank/DDBJ databases">
        <authorList>
            <person name="Magalhaes I.L.F."/>
            <person name="Oliveira U."/>
            <person name="Santos F.R."/>
            <person name="Vidigal T.H.D.A."/>
            <person name="Brescovit A.D."/>
            <person name="Santos A.J."/>
        </authorList>
    </citation>
    <scope>NUCLEOTIDE SEQUENCE</scope>
    <source>
        <tissue evidence="1">Shoot tissue taken approximately 20 cm above the soil surface</tissue>
    </source>
</reference>
<accession>A0A0A8Y712</accession>
<name>A0A0A8Y712_ARUDO</name>
<proteinExistence type="predicted"/>
<dbReference type="EMBL" id="GBRH01277010">
    <property type="protein sequence ID" value="JAD20885.1"/>
    <property type="molecule type" value="Transcribed_RNA"/>
</dbReference>
<protein>
    <submittedName>
        <fullName evidence="1">Uncharacterized protein</fullName>
    </submittedName>
</protein>
<organism evidence="1">
    <name type="scientific">Arundo donax</name>
    <name type="common">Giant reed</name>
    <name type="synonym">Donax arundinaceus</name>
    <dbReference type="NCBI Taxonomy" id="35708"/>
    <lineage>
        <taxon>Eukaryota</taxon>
        <taxon>Viridiplantae</taxon>
        <taxon>Streptophyta</taxon>
        <taxon>Embryophyta</taxon>
        <taxon>Tracheophyta</taxon>
        <taxon>Spermatophyta</taxon>
        <taxon>Magnoliopsida</taxon>
        <taxon>Liliopsida</taxon>
        <taxon>Poales</taxon>
        <taxon>Poaceae</taxon>
        <taxon>PACMAD clade</taxon>
        <taxon>Arundinoideae</taxon>
        <taxon>Arundineae</taxon>
        <taxon>Arundo</taxon>
    </lineage>
</organism>
<evidence type="ECO:0000313" key="1">
    <source>
        <dbReference type="EMBL" id="JAD20885.1"/>
    </source>
</evidence>